<evidence type="ECO:0000256" key="1">
    <source>
        <dbReference type="SAM" id="Phobius"/>
    </source>
</evidence>
<keyword evidence="1" id="KW-0812">Transmembrane</keyword>
<dbReference type="PANTHER" id="PTHR42736:SF1">
    <property type="entry name" value="PROTEIN-GLUTAMINE GAMMA-GLUTAMYLTRANSFERASE"/>
    <property type="match status" value="1"/>
</dbReference>
<evidence type="ECO:0000259" key="2">
    <source>
        <dbReference type="SMART" id="SM00460"/>
    </source>
</evidence>
<dbReference type="Proteomes" id="UP001150830">
    <property type="component" value="Unassembled WGS sequence"/>
</dbReference>
<dbReference type="Pfam" id="PF13559">
    <property type="entry name" value="DUF4129"/>
    <property type="match status" value="1"/>
</dbReference>
<gene>
    <name evidence="3" type="ORF">OUO13_15570</name>
</gene>
<dbReference type="AlphaFoldDB" id="A0A9X3IT81"/>
<dbReference type="Pfam" id="PF11992">
    <property type="entry name" value="TgpA_N"/>
    <property type="match status" value="1"/>
</dbReference>
<proteinExistence type="predicted"/>
<dbReference type="InterPro" id="IPR052901">
    <property type="entry name" value="Bact_TGase-like"/>
</dbReference>
<dbReference type="SMART" id="SM00460">
    <property type="entry name" value="TGc"/>
    <property type="match status" value="1"/>
</dbReference>
<sequence>MNQIPRVALILLLLQMLATLVIHVSHLHFPFWLLAALAICWRWLMHRGQLPYPGWPTKTIAVGLGAVAVFFSYSGQFSLESAVAFFVTAALLKLLEMKTRRDAFILVYLQFFLLATGFLFEQGPLWGLYGIAGLWFGTVALISLQLNVAGSTSVRVAMRYASALMVLALPVMLVLYLLFPRMGPLWSIQLQSDRSFTGLSESMTPGDIANLSIRDEVAFRASFEGNMVPDREKLYWRALVLDQYDGRTWSYSRSSSSVQWYPDPALGNGAVLVANRYEVIMEPTGERWMYALDNPAAAERSSGITSTGLLINRQGVYQRMHYRGVSLFKPRQQSLTDDERQLNLRLPPDMNPQARAMAAELRQQYSEAAGFSLALMNHFNQQPFHYTLKPPRYGQDEIDQFLFESRRGFCAHYAAAFVFLARAAGFPARMVTGYQGGEWNETDHFLTVKQYDAHAWAEIWQDGRGWVRVDPTAAVAPMRVQYGLEDALRDEEASLIEGQTGIGRRMKQIGWLYDLQMKGESMNYLWNRWVLSYDRSLQESLLEQVFDRGDYQAMLAWMGGLVVGLFLFMGSLLLIRRQRSNTLPWIREWQQLQQQARQCGVEVGIGQTPSGWLQSLALAMPALADDCRRLAHLIDQLVYQSNEVNHDDQRRLQRHIRQLRRRLKSVRRPATETAAARHIHEGAV</sequence>
<feature type="domain" description="Transglutaminase-like" evidence="2">
    <location>
        <begin position="402"/>
        <end position="473"/>
    </location>
</feature>
<feature type="transmembrane region" description="Helical" evidence="1">
    <location>
        <begin position="103"/>
        <end position="120"/>
    </location>
</feature>
<protein>
    <submittedName>
        <fullName evidence="3">DUF3488 and transglutaminase-like domain-containing protein</fullName>
    </submittedName>
</protein>
<dbReference type="SUPFAM" id="SSF54001">
    <property type="entry name" value="Cysteine proteinases"/>
    <property type="match status" value="1"/>
</dbReference>
<dbReference type="RefSeq" id="WP_283174809.1">
    <property type="nucleotide sequence ID" value="NZ_JAPNOA010000056.1"/>
</dbReference>
<keyword evidence="1" id="KW-1133">Transmembrane helix</keyword>
<dbReference type="Gene3D" id="3.10.620.30">
    <property type="match status" value="1"/>
</dbReference>
<organism evidence="3 4">
    <name type="scientific">Parathalassolituus penaei</name>
    <dbReference type="NCBI Taxonomy" id="2997323"/>
    <lineage>
        <taxon>Bacteria</taxon>
        <taxon>Pseudomonadati</taxon>
        <taxon>Pseudomonadota</taxon>
        <taxon>Gammaproteobacteria</taxon>
        <taxon>Oceanospirillales</taxon>
        <taxon>Oceanospirillaceae</taxon>
        <taxon>Parathalassolituus</taxon>
    </lineage>
</organism>
<feature type="transmembrane region" description="Helical" evidence="1">
    <location>
        <begin position="126"/>
        <end position="148"/>
    </location>
</feature>
<dbReference type="InterPro" id="IPR002931">
    <property type="entry name" value="Transglutaminase-like"/>
</dbReference>
<feature type="transmembrane region" description="Helical" evidence="1">
    <location>
        <begin position="60"/>
        <end position="91"/>
    </location>
</feature>
<evidence type="ECO:0000313" key="4">
    <source>
        <dbReference type="Proteomes" id="UP001150830"/>
    </source>
</evidence>
<feature type="transmembrane region" description="Helical" evidence="1">
    <location>
        <begin position="160"/>
        <end position="179"/>
    </location>
</feature>
<dbReference type="EMBL" id="JAPNOA010000056">
    <property type="protein sequence ID" value="MCY0966606.1"/>
    <property type="molecule type" value="Genomic_DNA"/>
</dbReference>
<dbReference type="InterPro" id="IPR021878">
    <property type="entry name" value="TgpA_N"/>
</dbReference>
<dbReference type="InterPro" id="IPR038765">
    <property type="entry name" value="Papain-like_cys_pep_sf"/>
</dbReference>
<keyword evidence="1" id="KW-0472">Membrane</keyword>
<reference evidence="3" key="1">
    <citation type="submission" date="2022-11" db="EMBL/GenBank/DDBJ databases">
        <title>Parathalassolutuus dongxingensis gen. nov., sp. nov., a novel member of family Oceanospirillaceae isolated from a coastal shrimp pond in Guangxi, China.</title>
        <authorList>
            <person name="Chen H."/>
        </authorList>
    </citation>
    <scope>NUCLEOTIDE SEQUENCE</scope>
    <source>
        <strain evidence="3">G-43</strain>
    </source>
</reference>
<accession>A0A9X3IT81</accession>
<feature type="transmembrane region" description="Helical" evidence="1">
    <location>
        <begin position="554"/>
        <end position="575"/>
    </location>
</feature>
<dbReference type="Pfam" id="PF01841">
    <property type="entry name" value="Transglut_core"/>
    <property type="match status" value="1"/>
</dbReference>
<dbReference type="InterPro" id="IPR025403">
    <property type="entry name" value="TgpA-like_C"/>
</dbReference>
<evidence type="ECO:0000313" key="3">
    <source>
        <dbReference type="EMBL" id="MCY0966606.1"/>
    </source>
</evidence>
<keyword evidence="4" id="KW-1185">Reference proteome</keyword>
<dbReference type="PANTHER" id="PTHR42736">
    <property type="entry name" value="PROTEIN-GLUTAMINE GAMMA-GLUTAMYLTRANSFERASE"/>
    <property type="match status" value="1"/>
</dbReference>
<name>A0A9X3IT81_9GAMM</name>
<comment type="caution">
    <text evidence="3">The sequence shown here is derived from an EMBL/GenBank/DDBJ whole genome shotgun (WGS) entry which is preliminary data.</text>
</comment>